<dbReference type="AlphaFoldDB" id="A0A9D5JRY7"/>
<sequence>MSDTEKKVGWTLYDFLHYLSQKLNSIIIFLVFAAVIFFSGWFIAHLSAKPGTEISVWGGLIQYVKDDKESNSSLQQVTLTPTPTLAPSPTVSNNNNDYIHDKVAEQLKQTINVIANACNAKIRTFSTLIQESFQLFFQGGYTTCRKIKVHNYLVSLSDAEIRNLVRYVCSVRWLPKEHITKKIEQLREEINNTPYIGTKLKDQDGNISIIERDKFGRIIYPSNDFFHFVDGEEATSIQKFFYRQGDEFKKKFFIACDAFIEYKKIAKRPATNNLDLNAISPPIIKTFTYQGKMLSVTKRVAYDSYKAFVNSTGWNIGEQPHNIANKISYISPFSAIAYAEWLSEITGLSYRIPSKNELEILQQFITEPLSEGTYAIPDVIREKLQQEITEEICSDSWGIYSSPYYYRFFRLIQEG</sequence>
<evidence type="ECO:0000313" key="3">
    <source>
        <dbReference type="Proteomes" id="UP000649604"/>
    </source>
</evidence>
<evidence type="ECO:0000256" key="1">
    <source>
        <dbReference type="SAM" id="Phobius"/>
    </source>
</evidence>
<comment type="caution">
    <text evidence="2">The sequence shown here is derived from an EMBL/GenBank/DDBJ whole genome shotgun (WGS) entry which is preliminary data.</text>
</comment>
<name>A0A9D5JRY7_9BACT</name>
<protein>
    <submittedName>
        <fullName evidence="2">Uncharacterized protein</fullName>
    </submittedName>
</protein>
<gene>
    <name evidence="2" type="ORF">GF339_00755</name>
</gene>
<keyword evidence="1" id="KW-0472">Membrane</keyword>
<dbReference type="Proteomes" id="UP000649604">
    <property type="component" value="Unassembled WGS sequence"/>
</dbReference>
<keyword evidence="1" id="KW-1133">Transmembrane helix</keyword>
<proteinExistence type="predicted"/>
<reference evidence="2" key="1">
    <citation type="submission" date="2019-11" db="EMBL/GenBank/DDBJ databases">
        <title>Microbial mats filling the niche in hypersaline microbial mats.</title>
        <authorList>
            <person name="Wong H.L."/>
            <person name="Macleod F.I."/>
            <person name="White R.A. III"/>
            <person name="Burns B.P."/>
        </authorList>
    </citation>
    <scope>NUCLEOTIDE SEQUENCE</scope>
    <source>
        <strain evidence="2">Rbin_158</strain>
    </source>
</reference>
<feature type="transmembrane region" description="Helical" evidence="1">
    <location>
        <begin position="23"/>
        <end position="44"/>
    </location>
</feature>
<organism evidence="2 3">
    <name type="scientific">candidate division KSB3 bacterium</name>
    <dbReference type="NCBI Taxonomy" id="2044937"/>
    <lineage>
        <taxon>Bacteria</taxon>
        <taxon>candidate division KSB3</taxon>
    </lineage>
</organism>
<evidence type="ECO:0000313" key="2">
    <source>
        <dbReference type="EMBL" id="MBD3323078.1"/>
    </source>
</evidence>
<accession>A0A9D5JRY7</accession>
<keyword evidence="1" id="KW-0812">Transmembrane</keyword>
<dbReference type="EMBL" id="WJJP01000019">
    <property type="protein sequence ID" value="MBD3323078.1"/>
    <property type="molecule type" value="Genomic_DNA"/>
</dbReference>